<feature type="region of interest" description="Disordered" evidence="1">
    <location>
        <begin position="328"/>
        <end position="365"/>
    </location>
</feature>
<gene>
    <name evidence="2" type="ORF">C1SCF055_LOCUS23642</name>
</gene>
<evidence type="ECO:0000313" key="2">
    <source>
        <dbReference type="EMBL" id="CAI3997237.1"/>
    </source>
</evidence>
<protein>
    <submittedName>
        <fullName evidence="2">Uncharacterized protein</fullName>
    </submittedName>
</protein>
<proteinExistence type="predicted"/>
<dbReference type="EMBL" id="CAMXCT030002309">
    <property type="protein sequence ID" value="CAL4784549.1"/>
    <property type="molecule type" value="Genomic_DNA"/>
</dbReference>
<reference evidence="3 4" key="2">
    <citation type="submission" date="2024-05" db="EMBL/GenBank/DDBJ databases">
        <authorList>
            <person name="Chen Y."/>
            <person name="Shah S."/>
            <person name="Dougan E. K."/>
            <person name="Thang M."/>
            <person name="Chan C."/>
        </authorList>
    </citation>
    <scope>NUCLEOTIDE SEQUENCE [LARGE SCALE GENOMIC DNA]</scope>
</reference>
<dbReference type="Proteomes" id="UP001152797">
    <property type="component" value="Unassembled WGS sequence"/>
</dbReference>
<comment type="caution">
    <text evidence="2">The sequence shown here is derived from an EMBL/GenBank/DDBJ whole genome shotgun (WGS) entry which is preliminary data.</text>
</comment>
<dbReference type="AlphaFoldDB" id="A0A9P1G4P7"/>
<feature type="region of interest" description="Disordered" evidence="1">
    <location>
        <begin position="759"/>
        <end position="820"/>
    </location>
</feature>
<evidence type="ECO:0000313" key="4">
    <source>
        <dbReference type="Proteomes" id="UP001152797"/>
    </source>
</evidence>
<feature type="region of interest" description="Disordered" evidence="1">
    <location>
        <begin position="385"/>
        <end position="414"/>
    </location>
</feature>
<name>A0A9P1G4P7_9DINO</name>
<accession>A0A9P1G4P7</accession>
<sequence length="941" mass="103429">MASDDPKKGMLVGLSPEDVAKHGINIFASELTPEDLWGPTPPSGGAFLDLVLEFYGVGSHDVPFFFNGPNGEKLRSIERSPLSRELQEATVQEYKERIFRESISQVAAGQTLADWVNQFFVGRQAKRAGRVKRAAGIIEQRQCTEQRVSSRIPVTFNQSLGENFQDYLEDALVQESEWELEASKLCMHSQNPSYKSAYRDFVLERSMYFRDWDNYRKALSVVHTLQRFKIYSDMKTFWNRHVDFIGTEMEPSAVIAAMHSLTLLITGNMQKFYCPEEIGVVLLHVPKAEVTSAGERLPAWSFKHFEHDAGRMNLLNFPMAESSVAKKLANREGSGATSSGIKQEVGSAPATPAEPMSASKTSGKRGIHWTSEMTELWTDAGLCSAKKQRTETETDEKMAGLGGPGSRVNATSASEVKIKKSDKKSSFTPFSDDEKKCFRTAGLFLQFLFEGRVCLRGKDLRLWSAARPEIQATYVAAMDFVRAPALAGTGPGSGSKDGGQAERKLSALELAKVLCKSFVPPPVHQLVMGDDEAGALKRVATVMSTEYSTTALPLKSFLTSAMKMPVMMHDSIVQCVKRFLNSDCKRMEIVDMICKIQSDLEQGLPFKWVSLAVDVAELFAGQSSFAEGTQEVFGSAEILEKFMSLRMQYLLHIVSSAVTSACEFVLTDATKEQLDFFSLLPQKLKGHKDFLTSFDNILSSRDWGVKWAEVLQQSASETDVVKHVKRLTPAMQVQGGQGEVSGKGAGANDERASLLESLRASSKVAEGQKPCAKAKTLKPDEEAGNQKGAAVAAPAEVEVRGEAGDGEDKKKEKESEKDQSMVTLSSFNDFMSEDHQKRAEDELKSFGLKKAGALFFKKLETSLNLCLLDILPELTRGESSVKINVKAMNSKSAKQDGLQVSLPAPGDMCLPQINYLTTTHSKGATLCTKAFGVSQLDWSGA</sequence>
<dbReference type="OrthoDB" id="446052at2759"/>
<feature type="compositionally biased region" description="Basic and acidic residues" evidence="1">
    <location>
        <begin position="388"/>
        <end position="398"/>
    </location>
</feature>
<dbReference type="EMBL" id="CAMXCT010002309">
    <property type="protein sequence ID" value="CAI3997237.1"/>
    <property type="molecule type" value="Genomic_DNA"/>
</dbReference>
<feature type="compositionally biased region" description="Basic and acidic residues" evidence="1">
    <location>
        <begin position="797"/>
        <end position="819"/>
    </location>
</feature>
<reference evidence="2" key="1">
    <citation type="submission" date="2022-10" db="EMBL/GenBank/DDBJ databases">
        <authorList>
            <person name="Chen Y."/>
            <person name="Dougan E. K."/>
            <person name="Chan C."/>
            <person name="Rhodes N."/>
            <person name="Thang M."/>
        </authorList>
    </citation>
    <scope>NUCLEOTIDE SEQUENCE</scope>
</reference>
<evidence type="ECO:0000256" key="1">
    <source>
        <dbReference type="SAM" id="MobiDB-lite"/>
    </source>
</evidence>
<evidence type="ECO:0000313" key="3">
    <source>
        <dbReference type="EMBL" id="CAL4784549.1"/>
    </source>
</evidence>
<keyword evidence="4" id="KW-1185">Reference proteome</keyword>
<dbReference type="EMBL" id="CAMXCT020002309">
    <property type="protein sequence ID" value="CAL1150612.1"/>
    <property type="molecule type" value="Genomic_DNA"/>
</dbReference>
<organism evidence="2">
    <name type="scientific">Cladocopium goreaui</name>
    <dbReference type="NCBI Taxonomy" id="2562237"/>
    <lineage>
        <taxon>Eukaryota</taxon>
        <taxon>Sar</taxon>
        <taxon>Alveolata</taxon>
        <taxon>Dinophyceae</taxon>
        <taxon>Suessiales</taxon>
        <taxon>Symbiodiniaceae</taxon>
        <taxon>Cladocopium</taxon>
    </lineage>
</organism>